<feature type="site" description="Interaction with substrate tRNA" evidence="10">
    <location>
        <position position="146"/>
    </location>
</feature>
<comment type="similarity">
    <text evidence="3 10 13">Belongs to the IPP transferase family.</text>
</comment>
<feature type="region of interest" description="Interaction with substrate tRNA" evidence="10">
    <location>
        <begin position="59"/>
        <end position="62"/>
    </location>
</feature>
<keyword evidence="15" id="KW-1185">Reference proteome</keyword>
<evidence type="ECO:0000256" key="11">
    <source>
        <dbReference type="RuleBase" id="RU003783"/>
    </source>
</evidence>
<keyword evidence="5 10" id="KW-0819">tRNA processing</keyword>
<comment type="subunit">
    <text evidence="10">Monomer.</text>
</comment>
<evidence type="ECO:0000256" key="7">
    <source>
        <dbReference type="ARBA" id="ARBA00022840"/>
    </source>
</evidence>
<dbReference type="InterPro" id="IPR027417">
    <property type="entry name" value="P-loop_NTPase"/>
</dbReference>
<dbReference type="HAMAP" id="MF_00185">
    <property type="entry name" value="IPP_trans"/>
    <property type="match status" value="1"/>
</dbReference>
<evidence type="ECO:0000313" key="14">
    <source>
        <dbReference type="EMBL" id="SCE96547.1"/>
    </source>
</evidence>
<reference evidence="15" key="1">
    <citation type="submission" date="2016-06" db="EMBL/GenBank/DDBJ databases">
        <authorList>
            <person name="Varghese N."/>
            <person name="Submissions Spin"/>
        </authorList>
    </citation>
    <scope>NUCLEOTIDE SEQUENCE [LARGE SCALE GENOMIC DNA]</scope>
    <source>
        <strain evidence="15">DSM 43168</strain>
    </source>
</reference>
<dbReference type="PANTHER" id="PTHR11088">
    <property type="entry name" value="TRNA DIMETHYLALLYLTRANSFERASE"/>
    <property type="match status" value="1"/>
</dbReference>
<evidence type="ECO:0000256" key="10">
    <source>
        <dbReference type="HAMAP-Rule" id="MF_00185"/>
    </source>
</evidence>
<feature type="site" description="Interaction with substrate tRNA" evidence="10">
    <location>
        <position position="125"/>
    </location>
</feature>
<dbReference type="EMBL" id="FMCT01000003">
    <property type="protein sequence ID" value="SCE96547.1"/>
    <property type="molecule type" value="Genomic_DNA"/>
</dbReference>
<evidence type="ECO:0000256" key="2">
    <source>
        <dbReference type="ARBA" id="ARBA00003213"/>
    </source>
</evidence>
<dbReference type="AlphaFoldDB" id="A0A1C4WJY5"/>
<evidence type="ECO:0000256" key="6">
    <source>
        <dbReference type="ARBA" id="ARBA00022741"/>
    </source>
</evidence>
<evidence type="ECO:0000256" key="12">
    <source>
        <dbReference type="RuleBase" id="RU003784"/>
    </source>
</evidence>
<evidence type="ECO:0000256" key="3">
    <source>
        <dbReference type="ARBA" id="ARBA00005842"/>
    </source>
</evidence>
<comment type="cofactor">
    <cofactor evidence="1 10">
        <name>Mg(2+)</name>
        <dbReference type="ChEBI" id="CHEBI:18420"/>
    </cofactor>
</comment>
<dbReference type="InterPro" id="IPR039657">
    <property type="entry name" value="Dimethylallyltransferase"/>
</dbReference>
<proteinExistence type="inferred from homology"/>
<keyword evidence="7 10" id="KW-0067">ATP-binding</keyword>
<dbReference type="EC" id="2.5.1.75" evidence="10"/>
<dbReference type="Pfam" id="PF01715">
    <property type="entry name" value="IPPT"/>
    <property type="match status" value="1"/>
</dbReference>
<dbReference type="InterPro" id="IPR018022">
    <property type="entry name" value="IPT"/>
</dbReference>
<dbReference type="FunFam" id="1.10.20.140:FF:000001">
    <property type="entry name" value="tRNA dimethylallyltransferase"/>
    <property type="match status" value="1"/>
</dbReference>
<evidence type="ECO:0000256" key="9">
    <source>
        <dbReference type="ARBA" id="ARBA00049563"/>
    </source>
</evidence>
<evidence type="ECO:0000256" key="1">
    <source>
        <dbReference type="ARBA" id="ARBA00001946"/>
    </source>
</evidence>
<sequence length="327" mass="34445">MTATGPGTDGPAGCAAGAGSAGPAGRGAVVAVVGPTAAGKSALSIALAHALGGEVVNADSMQLYRGMDVGTAKLTPVERDGVPHHLLDIWPVTEPASVAEYQRLARAAIDDILARGRVPLLVGGSGLYVRAVLERFEFPGTDPRLRARLEAELAAVGPAPLHARLRAADPAAAEGILPGNGRRIVRALEVIELTGAPFTAALPEPTPYYPSVQLGVDLDTAALDERIALRVDRMWADGLVDEVRGLLDRGLPEGRTASRALGYQQVLRFLAGELTEAEAHDETIRATRRFVRRQRSWFRRDPRIHWLDSADPGLAEAALGLVGAAAR</sequence>
<keyword evidence="6 10" id="KW-0547">Nucleotide-binding</keyword>
<keyword evidence="4 10" id="KW-0808">Transferase</keyword>
<comment type="catalytic activity">
    <reaction evidence="9 10 11">
        <text>adenosine(37) in tRNA + dimethylallyl diphosphate = N(6)-dimethylallyladenosine(37) in tRNA + diphosphate</text>
        <dbReference type="Rhea" id="RHEA:26482"/>
        <dbReference type="Rhea" id="RHEA-COMP:10162"/>
        <dbReference type="Rhea" id="RHEA-COMP:10375"/>
        <dbReference type="ChEBI" id="CHEBI:33019"/>
        <dbReference type="ChEBI" id="CHEBI:57623"/>
        <dbReference type="ChEBI" id="CHEBI:74411"/>
        <dbReference type="ChEBI" id="CHEBI:74415"/>
        <dbReference type="EC" id="2.5.1.75"/>
    </reaction>
</comment>
<dbReference type="Proteomes" id="UP000183585">
    <property type="component" value="Unassembled WGS sequence"/>
</dbReference>
<dbReference type="GO" id="GO:0052381">
    <property type="term" value="F:tRNA dimethylallyltransferase activity"/>
    <property type="evidence" value="ECO:0007669"/>
    <property type="project" value="UniProtKB-UniRule"/>
</dbReference>
<dbReference type="PANTHER" id="PTHR11088:SF60">
    <property type="entry name" value="TRNA DIMETHYLALLYLTRANSFERASE"/>
    <property type="match status" value="1"/>
</dbReference>
<feature type="binding site" evidence="10">
    <location>
        <begin position="34"/>
        <end position="41"/>
    </location>
    <ligand>
        <name>ATP</name>
        <dbReference type="ChEBI" id="CHEBI:30616"/>
    </ligand>
</feature>
<dbReference type="GO" id="GO:0006400">
    <property type="term" value="P:tRNA modification"/>
    <property type="evidence" value="ECO:0007669"/>
    <property type="project" value="TreeGrafter"/>
</dbReference>
<evidence type="ECO:0000256" key="13">
    <source>
        <dbReference type="RuleBase" id="RU003785"/>
    </source>
</evidence>
<accession>A0A1C4WJY5</accession>
<dbReference type="Gene3D" id="3.40.50.300">
    <property type="entry name" value="P-loop containing nucleotide triphosphate hydrolases"/>
    <property type="match status" value="1"/>
</dbReference>
<keyword evidence="8 10" id="KW-0460">Magnesium</keyword>
<evidence type="ECO:0000313" key="15">
    <source>
        <dbReference type="Proteomes" id="UP000183585"/>
    </source>
</evidence>
<dbReference type="GO" id="GO:0005524">
    <property type="term" value="F:ATP binding"/>
    <property type="evidence" value="ECO:0007669"/>
    <property type="project" value="UniProtKB-UniRule"/>
</dbReference>
<gene>
    <name evidence="10" type="primary">miaA</name>
    <name evidence="14" type="ORF">GA0070563_103434</name>
</gene>
<dbReference type="SUPFAM" id="SSF52540">
    <property type="entry name" value="P-loop containing nucleoside triphosphate hydrolases"/>
    <property type="match status" value="1"/>
</dbReference>
<comment type="caution">
    <text evidence="10">Lacks conserved residue(s) required for the propagation of feature annotation.</text>
</comment>
<protein>
    <recommendedName>
        <fullName evidence="10">tRNA dimethylallyltransferase</fullName>
        <ecNumber evidence="10">2.5.1.75</ecNumber>
    </recommendedName>
    <alternativeName>
        <fullName evidence="10">Dimethylallyl diphosphate:tRNA dimethylallyltransferase</fullName>
        <shortName evidence="10">DMAPP:tRNA dimethylallyltransferase</shortName>
        <shortName evidence="10">DMATase</shortName>
    </alternativeName>
    <alternativeName>
        <fullName evidence="10">Isopentenyl-diphosphate:tRNA isopentenyltransferase</fullName>
        <shortName evidence="10">IPP transferase</shortName>
        <shortName evidence="10">IPPT</shortName>
        <shortName evidence="10">IPTase</shortName>
    </alternativeName>
</protein>
<name>A0A1C4WJY5_9ACTN</name>
<dbReference type="Gene3D" id="1.10.20.140">
    <property type="match status" value="1"/>
</dbReference>
<organism evidence="14 15">
    <name type="scientific">Micromonospora carbonacea</name>
    <dbReference type="NCBI Taxonomy" id="47853"/>
    <lineage>
        <taxon>Bacteria</taxon>
        <taxon>Bacillati</taxon>
        <taxon>Actinomycetota</taxon>
        <taxon>Actinomycetes</taxon>
        <taxon>Micromonosporales</taxon>
        <taxon>Micromonosporaceae</taxon>
        <taxon>Micromonospora</taxon>
    </lineage>
</organism>
<evidence type="ECO:0000256" key="8">
    <source>
        <dbReference type="ARBA" id="ARBA00022842"/>
    </source>
</evidence>
<feature type="binding site" evidence="10">
    <location>
        <begin position="36"/>
        <end position="41"/>
    </location>
    <ligand>
        <name>substrate</name>
    </ligand>
</feature>
<evidence type="ECO:0000256" key="5">
    <source>
        <dbReference type="ARBA" id="ARBA00022694"/>
    </source>
</evidence>
<dbReference type="STRING" id="47853.TK50_09970"/>
<dbReference type="NCBIfam" id="TIGR00174">
    <property type="entry name" value="miaA"/>
    <property type="match status" value="1"/>
</dbReference>
<comment type="function">
    <text evidence="2 10 12">Catalyzes the transfer of a dimethylallyl group onto the adenine at position 37 in tRNAs that read codons beginning with uridine, leading to the formation of N6-(dimethylallyl)adenosine (i(6)A).</text>
</comment>
<dbReference type="RefSeq" id="WP_074473953.1">
    <property type="nucleotide sequence ID" value="NZ_FMCT01000003.1"/>
</dbReference>
<evidence type="ECO:0000256" key="4">
    <source>
        <dbReference type="ARBA" id="ARBA00022679"/>
    </source>
</evidence>